<evidence type="ECO:0000313" key="3">
    <source>
        <dbReference type="Proteomes" id="UP001652700"/>
    </source>
</evidence>
<proteinExistence type="predicted"/>
<keyword evidence="3" id="KW-1185">Reference proteome</keyword>
<name>A0ABM5K142_DIAVI</name>
<keyword evidence="1" id="KW-0732">Signal</keyword>
<sequence>MKLTVSLFVLFAVFSGCYSQFPQLGTTETSIGYGTGYNGDTIIESVFSLADSILGFDQAVVEALSNNFNKLVVEFEAAIANTLPLVKEFFPDPSAYDVIVYKLSNYTDQVTAYFNQNTENLKAALDSIPKPDLPITSQASIGALIPSFVEVFNYLSQVIIQVVQKAPPVPNFFSVLLSVFFDFVKSLTNFPKLLASDVFSGAGAFGDLLEIIGKKIIPSIVPGFNISAIVSGIPDIVPSWKL</sequence>
<dbReference type="PROSITE" id="PS51257">
    <property type="entry name" value="PROKAR_LIPOPROTEIN"/>
    <property type="match status" value="1"/>
</dbReference>
<dbReference type="RefSeq" id="XP_050503907.1">
    <property type="nucleotide sequence ID" value="XM_050647950.1"/>
</dbReference>
<feature type="chain" id="PRO_5046728312" evidence="1">
    <location>
        <begin position="20"/>
        <end position="242"/>
    </location>
</feature>
<dbReference type="EnsemblMetazoa" id="XM_050647950.1">
    <property type="protein sequence ID" value="XP_050503907.1"/>
    <property type="gene ID" value="LOC126882886"/>
</dbReference>
<dbReference type="GeneID" id="126882886"/>
<feature type="signal peptide" evidence="1">
    <location>
        <begin position="1"/>
        <end position="19"/>
    </location>
</feature>
<reference evidence="2" key="1">
    <citation type="submission" date="2025-05" db="UniProtKB">
        <authorList>
            <consortium name="EnsemblMetazoa"/>
        </authorList>
    </citation>
    <scope>IDENTIFICATION</scope>
</reference>
<organism evidence="2 3">
    <name type="scientific">Diabrotica virgifera virgifera</name>
    <name type="common">western corn rootworm</name>
    <dbReference type="NCBI Taxonomy" id="50390"/>
    <lineage>
        <taxon>Eukaryota</taxon>
        <taxon>Metazoa</taxon>
        <taxon>Ecdysozoa</taxon>
        <taxon>Arthropoda</taxon>
        <taxon>Hexapoda</taxon>
        <taxon>Insecta</taxon>
        <taxon>Pterygota</taxon>
        <taxon>Neoptera</taxon>
        <taxon>Endopterygota</taxon>
        <taxon>Coleoptera</taxon>
        <taxon>Polyphaga</taxon>
        <taxon>Cucujiformia</taxon>
        <taxon>Chrysomeloidea</taxon>
        <taxon>Chrysomelidae</taxon>
        <taxon>Galerucinae</taxon>
        <taxon>Diabroticina</taxon>
        <taxon>Diabroticites</taxon>
        <taxon>Diabrotica</taxon>
    </lineage>
</organism>
<evidence type="ECO:0000313" key="2">
    <source>
        <dbReference type="EnsemblMetazoa" id="XP_050503907.1"/>
    </source>
</evidence>
<accession>A0ABM5K142</accession>
<dbReference type="Proteomes" id="UP001652700">
    <property type="component" value="Unplaced"/>
</dbReference>
<protein>
    <submittedName>
        <fullName evidence="2">Uncharacterized protein</fullName>
    </submittedName>
</protein>
<evidence type="ECO:0000256" key="1">
    <source>
        <dbReference type="SAM" id="SignalP"/>
    </source>
</evidence>